<dbReference type="InterPro" id="IPR005135">
    <property type="entry name" value="Endo/exonuclease/phosphatase"/>
</dbReference>
<dbReference type="SUPFAM" id="SSF56219">
    <property type="entry name" value="DNase I-like"/>
    <property type="match status" value="1"/>
</dbReference>
<evidence type="ECO:0000313" key="2">
    <source>
        <dbReference type="EMBL" id="MDR6237476.1"/>
    </source>
</evidence>
<keyword evidence="3" id="KW-1185">Reference proteome</keyword>
<comment type="caution">
    <text evidence="2">The sequence shown here is derived from an EMBL/GenBank/DDBJ whole genome shotgun (WGS) entry which is preliminary data.</text>
</comment>
<feature type="domain" description="Endonuclease/exonuclease/phosphatase" evidence="1">
    <location>
        <begin position="28"/>
        <end position="334"/>
    </location>
</feature>
<sequence length="338" mass="39466">MARMIILLTIVKLFSIHCAIGQEDSYRIMFYNVENMFDTLSIHSGDKTFSPDGIRKWNSYKYVTKRGNIYKVIANSSQEFSPPDIIGLAEIENKEVLTDLFCKTPLIKAEYEIIHFESKDFRGIDVALVYRKKSFTPLFTWPLRIDFEEPSKTSRDILYVKGILGRKDTLHLFVNHWPSRYGGEANTVKYRKKAAQRLKKACDSIGYCQNIIIMGDLNDNPENESIEKTLKASLGFKQPNDSELVNLMAVPYKKEEWTHAGNGDYYFEKSILDHFIVNKEMLDSANALQVFKDRAYIIKEPWMLTKDRKRAKRTFYGFKYEKGYSDHLPIYIDLYIKK</sequence>
<keyword evidence="2" id="KW-0269">Exonuclease</keyword>
<dbReference type="Pfam" id="PF19580">
    <property type="entry name" value="Exo_endo_phos_3"/>
    <property type="match status" value="1"/>
</dbReference>
<accession>A0AAE4BQF0</accession>
<dbReference type="PANTHER" id="PTHR42834:SF1">
    <property type="entry name" value="ENDONUCLEASE_EXONUCLEASE_PHOSPHATASE FAMILY PROTEIN (AFU_ORTHOLOGUE AFUA_3G09210)"/>
    <property type="match status" value="1"/>
</dbReference>
<dbReference type="AlphaFoldDB" id="A0AAE4BQF0"/>
<dbReference type="EMBL" id="JAVDQD010000001">
    <property type="protein sequence ID" value="MDR6237476.1"/>
    <property type="molecule type" value="Genomic_DNA"/>
</dbReference>
<dbReference type="GO" id="GO:0004527">
    <property type="term" value="F:exonuclease activity"/>
    <property type="evidence" value="ECO:0007669"/>
    <property type="project" value="UniProtKB-KW"/>
</dbReference>
<dbReference type="Proteomes" id="UP001185092">
    <property type="component" value="Unassembled WGS sequence"/>
</dbReference>
<protein>
    <submittedName>
        <fullName evidence="2">Exonuclease III</fullName>
    </submittedName>
</protein>
<dbReference type="Gene3D" id="3.60.10.10">
    <property type="entry name" value="Endonuclease/exonuclease/phosphatase"/>
    <property type="match status" value="1"/>
</dbReference>
<gene>
    <name evidence="2" type="ORF">HNQ88_000452</name>
</gene>
<keyword evidence="2" id="KW-0540">Nuclease</keyword>
<dbReference type="RefSeq" id="WP_309936941.1">
    <property type="nucleotide sequence ID" value="NZ_AP025305.1"/>
</dbReference>
<keyword evidence="2" id="KW-0378">Hydrolase</keyword>
<dbReference type="PANTHER" id="PTHR42834">
    <property type="entry name" value="ENDONUCLEASE/EXONUCLEASE/PHOSPHATASE FAMILY PROTEIN (AFU_ORTHOLOGUE AFUA_3G09210)"/>
    <property type="match status" value="1"/>
</dbReference>
<reference evidence="2" key="1">
    <citation type="submission" date="2023-07" db="EMBL/GenBank/DDBJ databases">
        <title>Genomic Encyclopedia of Type Strains, Phase IV (KMG-IV): sequencing the most valuable type-strain genomes for metagenomic binning, comparative biology and taxonomic classification.</title>
        <authorList>
            <person name="Goeker M."/>
        </authorList>
    </citation>
    <scope>NUCLEOTIDE SEQUENCE</scope>
    <source>
        <strain evidence="2">DSM 26174</strain>
    </source>
</reference>
<organism evidence="2 3">
    <name type="scientific">Aureibacter tunicatorum</name>
    <dbReference type="NCBI Taxonomy" id="866807"/>
    <lineage>
        <taxon>Bacteria</taxon>
        <taxon>Pseudomonadati</taxon>
        <taxon>Bacteroidota</taxon>
        <taxon>Cytophagia</taxon>
        <taxon>Cytophagales</taxon>
        <taxon>Persicobacteraceae</taxon>
        <taxon>Aureibacter</taxon>
    </lineage>
</organism>
<proteinExistence type="predicted"/>
<evidence type="ECO:0000259" key="1">
    <source>
        <dbReference type="Pfam" id="PF19580"/>
    </source>
</evidence>
<dbReference type="InterPro" id="IPR036691">
    <property type="entry name" value="Endo/exonu/phosph_ase_sf"/>
</dbReference>
<name>A0AAE4BQF0_9BACT</name>
<evidence type="ECO:0000313" key="3">
    <source>
        <dbReference type="Proteomes" id="UP001185092"/>
    </source>
</evidence>